<reference evidence="1" key="1">
    <citation type="journal article" date="2020" name="Stud. Mycol.">
        <title>101 Dothideomycetes genomes: a test case for predicting lifestyles and emergence of pathogens.</title>
        <authorList>
            <person name="Haridas S."/>
            <person name="Albert R."/>
            <person name="Binder M."/>
            <person name="Bloem J."/>
            <person name="Labutti K."/>
            <person name="Salamov A."/>
            <person name="Andreopoulos B."/>
            <person name="Baker S."/>
            <person name="Barry K."/>
            <person name="Bills G."/>
            <person name="Bluhm B."/>
            <person name="Cannon C."/>
            <person name="Castanera R."/>
            <person name="Culley D."/>
            <person name="Daum C."/>
            <person name="Ezra D."/>
            <person name="Gonzalez J."/>
            <person name="Henrissat B."/>
            <person name="Kuo A."/>
            <person name="Liang C."/>
            <person name="Lipzen A."/>
            <person name="Lutzoni F."/>
            <person name="Magnuson J."/>
            <person name="Mondo S."/>
            <person name="Nolan M."/>
            <person name="Ohm R."/>
            <person name="Pangilinan J."/>
            <person name="Park H.-J."/>
            <person name="Ramirez L."/>
            <person name="Alfaro M."/>
            <person name="Sun H."/>
            <person name="Tritt A."/>
            <person name="Yoshinaga Y."/>
            <person name="Zwiers L.-H."/>
            <person name="Turgeon B."/>
            <person name="Goodwin S."/>
            <person name="Spatafora J."/>
            <person name="Crous P."/>
            <person name="Grigoriev I."/>
        </authorList>
    </citation>
    <scope>NUCLEOTIDE SEQUENCE</scope>
    <source>
        <strain evidence="1">CBS 121410</strain>
    </source>
</reference>
<organism evidence="1 2">
    <name type="scientific">Saccharata proteae CBS 121410</name>
    <dbReference type="NCBI Taxonomy" id="1314787"/>
    <lineage>
        <taxon>Eukaryota</taxon>
        <taxon>Fungi</taxon>
        <taxon>Dikarya</taxon>
        <taxon>Ascomycota</taxon>
        <taxon>Pezizomycotina</taxon>
        <taxon>Dothideomycetes</taxon>
        <taxon>Dothideomycetes incertae sedis</taxon>
        <taxon>Botryosphaeriales</taxon>
        <taxon>Saccharataceae</taxon>
        <taxon>Saccharata</taxon>
    </lineage>
</organism>
<proteinExistence type="predicted"/>
<keyword evidence="2" id="KW-1185">Reference proteome</keyword>
<accession>A0A9P4I0L0</accession>
<evidence type="ECO:0000313" key="2">
    <source>
        <dbReference type="Proteomes" id="UP000799776"/>
    </source>
</evidence>
<dbReference type="AlphaFoldDB" id="A0A9P4I0L0"/>
<comment type="caution">
    <text evidence="1">The sequence shown here is derived from an EMBL/GenBank/DDBJ whole genome shotgun (WGS) entry which is preliminary data.</text>
</comment>
<protein>
    <submittedName>
        <fullName evidence="1">Uncharacterized protein</fullName>
    </submittedName>
</protein>
<dbReference type="OrthoDB" id="432412at2759"/>
<gene>
    <name evidence="1" type="ORF">K490DRAFT_62209</name>
</gene>
<evidence type="ECO:0000313" key="1">
    <source>
        <dbReference type="EMBL" id="KAF2090878.1"/>
    </source>
</evidence>
<dbReference type="EMBL" id="ML978712">
    <property type="protein sequence ID" value="KAF2090878.1"/>
    <property type="molecule type" value="Genomic_DNA"/>
</dbReference>
<dbReference type="Proteomes" id="UP000799776">
    <property type="component" value="Unassembled WGS sequence"/>
</dbReference>
<sequence length="129" mass="14637">MSTSLPYKALIRTHHITSRKKVANLKKAASNFDVFALIKYGGTPGIMYVEGGAESVKNWVAAVHRLRYKDYHLAARPSLIEAEAQRKNIAQAPKGLKEVSSIKEFSFVMEARGVLDWWRKAMDYLPRDE</sequence>
<name>A0A9P4I0L0_9PEZI</name>